<dbReference type="GO" id="GO:0009247">
    <property type="term" value="P:glycolipid biosynthetic process"/>
    <property type="evidence" value="ECO:0007669"/>
    <property type="project" value="TreeGrafter"/>
</dbReference>
<dbReference type="SUPFAM" id="SSF51735">
    <property type="entry name" value="NAD(P)-binding Rossmann-fold domains"/>
    <property type="match status" value="1"/>
</dbReference>
<dbReference type="PANTHER" id="PTHR12286">
    <property type="entry name" value="SACCHAROPINE DEHYDROGENASE-LIKE OXIDOREDUCTASE"/>
    <property type="match status" value="1"/>
</dbReference>
<keyword evidence="3" id="KW-0812">Transmembrane</keyword>
<evidence type="ECO:0000256" key="2">
    <source>
        <dbReference type="SAM" id="MobiDB-lite"/>
    </source>
</evidence>
<gene>
    <name evidence="5" type="ORF">LshimejAT787_0409930</name>
</gene>
<name>A0A9P3PKH5_LYOSH</name>
<dbReference type="Gene3D" id="3.40.50.720">
    <property type="entry name" value="NAD(P)-binding Rossmann-like Domain"/>
    <property type="match status" value="1"/>
</dbReference>
<dbReference type="OrthoDB" id="10268090at2759"/>
<dbReference type="PANTHER" id="PTHR12286:SF5">
    <property type="entry name" value="SACCHAROPINE DEHYDROGENASE-LIKE OXIDOREDUCTASE"/>
    <property type="match status" value="1"/>
</dbReference>
<dbReference type="GO" id="GO:0005811">
    <property type="term" value="C:lipid droplet"/>
    <property type="evidence" value="ECO:0007669"/>
    <property type="project" value="TreeGrafter"/>
</dbReference>
<evidence type="ECO:0000313" key="5">
    <source>
        <dbReference type="EMBL" id="GLB37942.1"/>
    </source>
</evidence>
<feature type="domain" description="Saccharopine dehydrogenase NADP binding" evidence="4">
    <location>
        <begin position="8"/>
        <end position="125"/>
    </location>
</feature>
<dbReference type="InterPro" id="IPR005097">
    <property type="entry name" value="Sacchrp_dh_NADP-bd"/>
</dbReference>
<reference evidence="5" key="1">
    <citation type="submission" date="2022-07" db="EMBL/GenBank/DDBJ databases">
        <title>The genome of Lyophyllum shimeji provides insight into the initial evolution of ectomycorrhizal fungal genome.</title>
        <authorList>
            <person name="Kobayashi Y."/>
            <person name="Shibata T."/>
            <person name="Hirakawa H."/>
            <person name="Shigenobu S."/>
            <person name="Nishiyama T."/>
            <person name="Yamada A."/>
            <person name="Hasebe M."/>
            <person name="Kawaguchi M."/>
        </authorList>
    </citation>
    <scope>NUCLEOTIDE SEQUENCE</scope>
    <source>
        <strain evidence="5">AT787</strain>
    </source>
</reference>
<dbReference type="GO" id="GO:0005739">
    <property type="term" value="C:mitochondrion"/>
    <property type="evidence" value="ECO:0007669"/>
    <property type="project" value="TreeGrafter"/>
</dbReference>
<keyword evidence="3" id="KW-1133">Transmembrane helix</keyword>
<organism evidence="5 6">
    <name type="scientific">Lyophyllum shimeji</name>
    <name type="common">Hon-shimeji</name>
    <name type="synonym">Tricholoma shimeji</name>
    <dbReference type="NCBI Taxonomy" id="47721"/>
    <lineage>
        <taxon>Eukaryota</taxon>
        <taxon>Fungi</taxon>
        <taxon>Dikarya</taxon>
        <taxon>Basidiomycota</taxon>
        <taxon>Agaricomycotina</taxon>
        <taxon>Agaricomycetes</taxon>
        <taxon>Agaricomycetidae</taxon>
        <taxon>Agaricales</taxon>
        <taxon>Tricholomatineae</taxon>
        <taxon>Lyophyllaceae</taxon>
        <taxon>Lyophyllum</taxon>
    </lineage>
</organism>
<dbReference type="Pfam" id="PF03435">
    <property type="entry name" value="Sacchrp_dh_NADP"/>
    <property type="match status" value="1"/>
</dbReference>
<proteinExistence type="inferred from homology"/>
<comment type="caution">
    <text evidence="5">The sequence shown here is derived from an EMBL/GenBank/DDBJ whole genome shotgun (WGS) entry which is preliminary data.</text>
</comment>
<dbReference type="Proteomes" id="UP001063166">
    <property type="component" value="Unassembled WGS sequence"/>
</dbReference>
<comment type="similarity">
    <text evidence="1">Belongs to the saccharopine dehydrogenase family.</text>
</comment>
<evidence type="ECO:0000313" key="6">
    <source>
        <dbReference type="Proteomes" id="UP001063166"/>
    </source>
</evidence>
<accession>A0A9P3PKH5</accession>
<protein>
    <submittedName>
        <fullName evidence="5">Saccharopine dehydrogenase NADP binding domain</fullName>
    </submittedName>
</protein>
<dbReference type="InterPro" id="IPR036291">
    <property type="entry name" value="NAD(P)-bd_dom_sf"/>
</dbReference>
<dbReference type="AlphaFoldDB" id="A0A9P3PKH5"/>
<dbReference type="EMBL" id="BRPK01000004">
    <property type="protein sequence ID" value="GLB37942.1"/>
    <property type="molecule type" value="Genomic_DNA"/>
</dbReference>
<sequence length="461" mass="49660">MSSPKSDIVVLGATGFTGRLTTRYLVAHPQFTEGLFSFSIAARSQSKLHNLVQELGLPASVNTLQFDVDDYSSVEAAVKSARVVINTVGPYWRWGTPVVKACALNGVHYVDLSGEHPWLREIIYKFDYVAMKSRAVIVPSCGYDSIPSDLSAYVSNRTLKAYGDYDVDTSITAHKVRGGISGGTLNTIMTVLEEVPRHKLRDSSADYALSPVGGRGMPKFRFLYNLSIPGEPSVPGAFFGMQPTNRKLVQRTYGLLEMQARSVDAAGSQEAAQAARRARYGPTFVYDEFLAVPSRLSAVLVSTAFAVGFGMLALVAPIRWLVKKLMPPPGSGPSEETMQNGFFIATNHTTSVATPSSPPVHVKTVFTGDRDPGYALTAIMLSESALSLLLPPVSSPQTGAPSSKSEAESLPEGLPDMARKGGILTPMTAFGDVLITRLVDTERFAVESSVVGREGEQRKDV</sequence>
<evidence type="ECO:0000256" key="1">
    <source>
        <dbReference type="ARBA" id="ARBA00038048"/>
    </source>
</evidence>
<dbReference type="GO" id="GO:0005886">
    <property type="term" value="C:plasma membrane"/>
    <property type="evidence" value="ECO:0007669"/>
    <property type="project" value="TreeGrafter"/>
</dbReference>
<feature type="region of interest" description="Disordered" evidence="2">
    <location>
        <begin position="392"/>
        <end position="413"/>
    </location>
</feature>
<evidence type="ECO:0000259" key="4">
    <source>
        <dbReference type="Pfam" id="PF03435"/>
    </source>
</evidence>
<keyword evidence="3" id="KW-0472">Membrane</keyword>
<keyword evidence="6" id="KW-1185">Reference proteome</keyword>
<dbReference type="InterPro" id="IPR051276">
    <property type="entry name" value="Saccharopine_DH-like_oxidrdct"/>
</dbReference>
<feature type="transmembrane region" description="Helical" evidence="3">
    <location>
        <begin position="296"/>
        <end position="316"/>
    </location>
</feature>
<evidence type="ECO:0000256" key="3">
    <source>
        <dbReference type="SAM" id="Phobius"/>
    </source>
</evidence>